<organism evidence="2 3">
    <name type="scientific">Actinoplanes campanulatus</name>
    <dbReference type="NCBI Taxonomy" id="113559"/>
    <lineage>
        <taxon>Bacteria</taxon>
        <taxon>Bacillati</taxon>
        <taxon>Actinomycetota</taxon>
        <taxon>Actinomycetes</taxon>
        <taxon>Micromonosporales</taxon>
        <taxon>Micromonosporaceae</taxon>
        <taxon>Actinoplanes</taxon>
    </lineage>
</organism>
<feature type="region of interest" description="Disordered" evidence="1">
    <location>
        <begin position="18"/>
        <end position="45"/>
    </location>
</feature>
<evidence type="ECO:0000256" key="1">
    <source>
        <dbReference type="SAM" id="MobiDB-lite"/>
    </source>
</evidence>
<protein>
    <recommendedName>
        <fullName evidence="4">Peptidase_C39 like family protein</fullName>
    </recommendedName>
</protein>
<evidence type="ECO:0000313" key="2">
    <source>
        <dbReference type="EMBL" id="MBB3095707.1"/>
    </source>
</evidence>
<dbReference type="RefSeq" id="WP_183220621.1">
    <property type="nucleotide sequence ID" value="NZ_BMPW01000004.1"/>
</dbReference>
<evidence type="ECO:0000313" key="3">
    <source>
        <dbReference type="Proteomes" id="UP000590749"/>
    </source>
</evidence>
<keyword evidence="3" id="KW-1185">Reference proteome</keyword>
<comment type="caution">
    <text evidence="2">The sequence shown here is derived from an EMBL/GenBank/DDBJ whole genome shotgun (WGS) entry which is preliminary data.</text>
</comment>
<dbReference type="Gene3D" id="3.90.70.10">
    <property type="entry name" value="Cysteine proteinases"/>
    <property type="match status" value="1"/>
</dbReference>
<sequence length="280" mass="29214">MTDDHSWTETLLPSLLDDDIDEVGRLTDPPGEPYDDVAPSPAPFAGASPADGVGWVVQGSLVGDPAGDAEHWFEQSANGYCVPASIAQIVSEYTGVHHADESAFVARANELHLFEVGPDGVPGMGIEGAHALLEDAGVPAEIQIGIGVEALAGYLAEGRRVMLAVDGDEIWYGREDEIGADHAVVLTGIDVDRGVAILSDPGTGDGNRMEVPLDVLADAWADSGNAALVCDDPPVQVPGAEPAPLPASGRLPDVVSWLVERPYVVLPVLLVGRALVGRRL</sequence>
<gene>
    <name evidence="2" type="ORF">FHR83_003377</name>
</gene>
<accession>A0A7W5AGK6</accession>
<dbReference type="AlphaFoldDB" id="A0A7W5AGK6"/>
<dbReference type="Proteomes" id="UP000590749">
    <property type="component" value="Unassembled WGS sequence"/>
</dbReference>
<dbReference type="EMBL" id="JACHXF010000006">
    <property type="protein sequence ID" value="MBB3095707.1"/>
    <property type="molecule type" value="Genomic_DNA"/>
</dbReference>
<proteinExistence type="predicted"/>
<name>A0A7W5AGK6_9ACTN</name>
<evidence type="ECO:0008006" key="4">
    <source>
        <dbReference type="Google" id="ProtNLM"/>
    </source>
</evidence>
<reference evidence="2 3" key="1">
    <citation type="submission" date="2020-08" db="EMBL/GenBank/DDBJ databases">
        <title>Genomic Encyclopedia of Type Strains, Phase III (KMG-III): the genomes of soil and plant-associated and newly described type strains.</title>
        <authorList>
            <person name="Whitman W."/>
        </authorList>
    </citation>
    <scope>NUCLEOTIDE SEQUENCE [LARGE SCALE GENOMIC DNA]</scope>
    <source>
        <strain evidence="2 3">CECT 3287</strain>
    </source>
</reference>